<comment type="caution">
    <text evidence="4">The sequence shown here is derived from an EMBL/GenBank/DDBJ whole genome shotgun (WGS) entry which is preliminary data.</text>
</comment>
<dbReference type="Pfam" id="PF07995">
    <property type="entry name" value="GSDH"/>
    <property type="match status" value="1"/>
</dbReference>
<dbReference type="InterPro" id="IPR011042">
    <property type="entry name" value="6-blade_b-propeller_TolB-like"/>
</dbReference>
<protein>
    <submittedName>
        <fullName evidence="4">PQQ-dependent sugar dehydrogenase</fullName>
    </submittedName>
</protein>
<dbReference type="OrthoDB" id="9770043at2"/>
<feature type="domain" description="Glucose/Sorbosone dehydrogenase" evidence="3">
    <location>
        <begin position="67"/>
        <end position="397"/>
    </location>
</feature>
<dbReference type="InterPro" id="IPR012938">
    <property type="entry name" value="Glc/Sorbosone_DH"/>
</dbReference>
<evidence type="ECO:0000313" key="4">
    <source>
        <dbReference type="EMBL" id="RRN43600.1"/>
    </source>
</evidence>
<dbReference type="PANTHER" id="PTHR19328:SF75">
    <property type="entry name" value="ALDOSE SUGAR DEHYDROGENASE YLII"/>
    <property type="match status" value="1"/>
</dbReference>
<feature type="chain" id="PRO_5018734855" evidence="2">
    <location>
        <begin position="20"/>
        <end position="401"/>
    </location>
</feature>
<dbReference type="AlphaFoldDB" id="A0A3R8T0G2"/>
<accession>A0A3R8T0G2</accession>
<evidence type="ECO:0000313" key="5">
    <source>
        <dbReference type="Proteomes" id="UP000270261"/>
    </source>
</evidence>
<gene>
    <name evidence="4" type="ORF">EHV23_09175</name>
</gene>
<dbReference type="SUPFAM" id="SSF50952">
    <property type="entry name" value="Soluble quinoprotein glucose dehydrogenase"/>
    <property type="match status" value="1"/>
</dbReference>
<dbReference type="InterPro" id="IPR011041">
    <property type="entry name" value="Quinoprot_gluc/sorb_DH_b-prop"/>
</dbReference>
<name>A0A3R8T0G2_9BURK</name>
<evidence type="ECO:0000256" key="1">
    <source>
        <dbReference type="SAM" id="MobiDB-lite"/>
    </source>
</evidence>
<reference evidence="4 5" key="1">
    <citation type="submission" date="2018-11" db="EMBL/GenBank/DDBJ databases">
        <title>Genome sequencing of Lautropia sp. KCOM 2505 (= ChDC F240).</title>
        <authorList>
            <person name="Kook J.-K."/>
            <person name="Park S.-N."/>
            <person name="Lim Y.K."/>
        </authorList>
    </citation>
    <scope>NUCLEOTIDE SEQUENCE [LARGE SCALE GENOMIC DNA]</scope>
    <source>
        <strain evidence="4 5">KCOM 2505</strain>
    </source>
</reference>
<dbReference type="Gene3D" id="2.120.10.30">
    <property type="entry name" value="TolB, C-terminal domain"/>
    <property type="match status" value="1"/>
</dbReference>
<evidence type="ECO:0000256" key="2">
    <source>
        <dbReference type="SAM" id="SignalP"/>
    </source>
</evidence>
<proteinExistence type="predicted"/>
<organism evidence="4 5">
    <name type="scientific">Lautropia dentalis</name>
    <dbReference type="NCBI Taxonomy" id="2490857"/>
    <lineage>
        <taxon>Bacteria</taxon>
        <taxon>Pseudomonadati</taxon>
        <taxon>Pseudomonadota</taxon>
        <taxon>Betaproteobacteria</taxon>
        <taxon>Burkholderiales</taxon>
        <taxon>Burkholderiaceae</taxon>
        <taxon>Lautropia</taxon>
    </lineage>
</organism>
<keyword evidence="2" id="KW-0732">Signal</keyword>
<dbReference type="RefSeq" id="WP_125095805.1">
    <property type="nucleotide sequence ID" value="NZ_RRUE01000002.1"/>
</dbReference>
<evidence type="ECO:0000259" key="3">
    <source>
        <dbReference type="Pfam" id="PF07995"/>
    </source>
</evidence>
<feature type="signal peptide" evidence="2">
    <location>
        <begin position="1"/>
        <end position="19"/>
    </location>
</feature>
<keyword evidence="5" id="KW-1185">Reference proteome</keyword>
<feature type="region of interest" description="Disordered" evidence="1">
    <location>
        <begin position="24"/>
        <end position="52"/>
    </location>
</feature>
<dbReference type="Proteomes" id="UP000270261">
    <property type="component" value="Unassembled WGS sequence"/>
</dbReference>
<dbReference type="EMBL" id="RRUE01000002">
    <property type="protein sequence ID" value="RRN43600.1"/>
    <property type="molecule type" value="Genomic_DNA"/>
</dbReference>
<dbReference type="PANTHER" id="PTHR19328">
    <property type="entry name" value="HEDGEHOG-INTERACTING PROTEIN"/>
    <property type="match status" value="1"/>
</dbReference>
<sequence>MLLAVLLGSLLSPVQFVQGAEAAGTVKPAEQARTDDAVPGPDALPARRANPVDSPQKWTWVTVADHLNHPWGLAFLPEGGFLVTERSGALRRITGSGQIMPPVNGLPRVAATGQGGLLDIALDTDFAQNRRIYFCYGAPSDDGRTNGTALATGVLSKDYRQLQHLRVLFRQQPKVASTLHFGCRIVQQGKQLYLTLGERFSEAQQAQRLDNHLGKIVRIGVDGSVPADNPFVKRRGARPEIYSYGHRNGQGATLAPDGRLWMIEHGPQGGDEINIIEPGANYGWPLTSYGEQYGGGPIGNGKPTAPGTVQPRYYWLPSIAPSGMQFVRGTRYGRDWDGNLLVGSLKFGYLGRLVLDGKGHVVREEKIPLDERVRDVRQAPDGQIYIITDSDEGRLLRLEKP</sequence>